<dbReference type="Pfam" id="PF16162">
    <property type="entry name" value="KwaB"/>
    <property type="match status" value="1"/>
</dbReference>
<dbReference type="InterPro" id="IPR048119">
    <property type="entry name" value="KwaB"/>
</dbReference>
<reference evidence="1" key="1">
    <citation type="submission" date="2016-12" db="EMBL/GenBank/DDBJ databases">
        <title>Frequent emergence of pathogenic lineages of Klebsiella pneumoniae via mobilisation of yersiniabactin and colibactin.</title>
        <authorList>
            <person name="Lam M.M.C."/>
            <person name="Wick R.R."/>
            <person name="Wyres K.L."/>
            <person name="Gorrie C."/>
            <person name="Judd L."/>
            <person name="Jenney A."/>
            <person name="Holt K.E."/>
        </authorList>
    </citation>
    <scope>NUCLEOTIDE SEQUENCE</scope>
    <source>
        <strain evidence="1">16703730</strain>
    </source>
</reference>
<dbReference type="AlphaFoldDB" id="A0A2L1KSC2"/>
<dbReference type="InterPro" id="IPR032359">
    <property type="entry name" value="KwaB-like"/>
</dbReference>
<accession>A0A2L1KSC2</accession>
<evidence type="ECO:0000313" key="2">
    <source>
        <dbReference type="EMBL" id="PLE24708.1"/>
    </source>
</evidence>
<name>A0A2L1KSC2_KLEPN</name>
<reference evidence="2 3" key="2">
    <citation type="journal article" date="2017" name="J. Infect. Dis.">
        <title>An Analysis of the Epidemic of Klebsiella pneumoniae Carbapenemase-Producing K. pneumoniae: Convergence of Two Evolutionary Mechanisms Creates the Perfect Storm.</title>
        <authorList>
            <person name="Rojas L.J."/>
            <person name="Weinstock G.M."/>
            <person name="De La Cadena E."/>
            <person name="Diaz L."/>
            <person name="Rios R."/>
            <person name="Hanson B.M."/>
            <person name="Brown J.S."/>
            <person name="Vats P."/>
            <person name="Phillips D.S."/>
            <person name="Nguyen H."/>
            <person name="Hujer K.M."/>
            <person name="Correa A."/>
            <person name="Adams M.D."/>
            <person name="Perez F."/>
            <person name="Sodergren E."/>
            <person name="Narechania A."/>
            <person name="Planet P.J."/>
            <person name="Villegas M.V."/>
            <person name="Bonomo R.A."/>
            <person name="Arias C.A."/>
        </authorList>
    </citation>
    <scope>NUCLEOTIDE SEQUENCE [LARGE SCALE GENOMIC DNA]</scope>
    <source>
        <strain evidence="2 3">COL-Kpn30</strain>
    </source>
</reference>
<protein>
    <submittedName>
        <fullName evidence="1">DUF4868 domain-containing protein</fullName>
    </submittedName>
</protein>
<dbReference type="RefSeq" id="WP_000187069.1">
    <property type="nucleotide sequence ID" value="NZ_AP023453.1"/>
</dbReference>
<sequence>MTPEILKREVSDIFDNFTGIRIIFVVKIEDSYSLKLSKIEAGALPKIVEGFKRKIEEDMIENDDLTIPLLSNFDDRKNALFKFDYEEQPKEFGFIKSATAIPPNSQDFYDLRNKFTDVKGIIIQLRGNNKCLSLYKNKTNLTVFEQSRKLFNLIPDSDGYLKELPNQVFRLDYNYDLALLENDFLIKNQKTLEVTMQFHQVIEAQATVALESLRSSSLIDDLSHLEKSAKEISFSRKLAKISKHSPVLGKIDVPVIIHYVSHHTYLSTVLIVSEDGRKLIIKTKESQKHFIKLLSDDYLESPLTKILYDSLAKDELKTN</sequence>
<dbReference type="EMBL" id="KY454635">
    <property type="protein sequence ID" value="AVE25409.1"/>
    <property type="molecule type" value="Genomic_DNA"/>
</dbReference>
<gene>
    <name evidence="2" type="ORF">B6I68_26435</name>
    <name evidence="1" type="ORF">ICEKp11_0066</name>
</gene>
<evidence type="ECO:0000313" key="1">
    <source>
        <dbReference type="EMBL" id="AVE25409.1"/>
    </source>
</evidence>
<dbReference type="Proteomes" id="UP000234439">
    <property type="component" value="Unassembled WGS sequence"/>
</dbReference>
<proteinExistence type="predicted"/>
<evidence type="ECO:0000313" key="3">
    <source>
        <dbReference type="Proteomes" id="UP000234439"/>
    </source>
</evidence>
<dbReference type="NCBIfam" id="NF041623">
    <property type="entry name" value="KwaB"/>
    <property type="match status" value="1"/>
</dbReference>
<organism evidence="1">
    <name type="scientific">Klebsiella pneumoniae</name>
    <dbReference type="NCBI Taxonomy" id="573"/>
    <lineage>
        <taxon>Bacteria</taxon>
        <taxon>Pseudomonadati</taxon>
        <taxon>Pseudomonadota</taxon>
        <taxon>Gammaproteobacteria</taxon>
        <taxon>Enterobacterales</taxon>
        <taxon>Enterobacteriaceae</taxon>
        <taxon>Klebsiella/Raoultella group</taxon>
        <taxon>Klebsiella</taxon>
        <taxon>Klebsiella pneumoniae complex</taxon>
    </lineage>
</organism>
<dbReference type="EMBL" id="NCMJ01000161">
    <property type="protein sequence ID" value="PLE24708.1"/>
    <property type="molecule type" value="Genomic_DNA"/>
</dbReference>